<evidence type="ECO:0000313" key="2">
    <source>
        <dbReference type="EMBL" id="PNJ85641.1"/>
    </source>
</evidence>
<feature type="chain" id="PRO_5014405782" evidence="1">
    <location>
        <begin position="31"/>
        <end position="55"/>
    </location>
</feature>
<accession>A0A2J8XUF3</accession>
<protein>
    <submittedName>
        <fullName evidence="2">ACHE isoform 10</fullName>
    </submittedName>
</protein>
<reference evidence="2" key="1">
    <citation type="submission" date="2017-12" db="EMBL/GenBank/DDBJ databases">
        <title>High-resolution comparative analysis of great ape genomes.</title>
        <authorList>
            <person name="Pollen A."/>
            <person name="Hastie A."/>
            <person name="Hormozdiari F."/>
            <person name="Dougherty M."/>
            <person name="Liu R."/>
            <person name="Chaisson M."/>
            <person name="Hoppe E."/>
            <person name="Hill C."/>
            <person name="Pang A."/>
            <person name="Hillier L."/>
            <person name="Baker C."/>
            <person name="Armstrong J."/>
            <person name="Shendure J."/>
            <person name="Paten B."/>
            <person name="Wilson R."/>
            <person name="Chao H."/>
            <person name="Schneider V."/>
            <person name="Ventura M."/>
            <person name="Kronenberg Z."/>
            <person name="Murali S."/>
            <person name="Gordon D."/>
            <person name="Cantsilieris S."/>
            <person name="Munson K."/>
            <person name="Nelson B."/>
            <person name="Raja A."/>
            <person name="Underwood J."/>
            <person name="Diekhans M."/>
            <person name="Fiddes I."/>
            <person name="Haussler D."/>
            <person name="Eichler E."/>
        </authorList>
    </citation>
    <scope>NUCLEOTIDE SEQUENCE [LARGE SCALE GENOMIC DNA]</scope>
    <source>
        <strain evidence="2">Susie</strain>
    </source>
</reference>
<sequence>MRPPQCLLHAPSLASPLLLLLLWFLGGGVGAEGREDAELLVSVLRAPRCGTPTVS</sequence>
<dbReference type="AlphaFoldDB" id="A0A2J8XUF3"/>
<feature type="signal peptide" evidence="1">
    <location>
        <begin position="1"/>
        <end position="30"/>
    </location>
</feature>
<name>A0A2J8XUF3_PONAB</name>
<evidence type="ECO:0000256" key="1">
    <source>
        <dbReference type="SAM" id="SignalP"/>
    </source>
</evidence>
<dbReference type="EMBL" id="NDHI03003310">
    <property type="protein sequence ID" value="PNJ85641.1"/>
    <property type="molecule type" value="Genomic_DNA"/>
</dbReference>
<keyword evidence="1" id="KW-0732">Signal</keyword>
<comment type="caution">
    <text evidence="2">The sequence shown here is derived from an EMBL/GenBank/DDBJ whole genome shotgun (WGS) entry which is preliminary data.</text>
</comment>
<gene>
    <name evidence="2" type="ORF">CR201_G0040289</name>
</gene>
<organism evidence="2">
    <name type="scientific">Pongo abelii</name>
    <name type="common">Sumatran orangutan</name>
    <name type="synonym">Pongo pygmaeus abelii</name>
    <dbReference type="NCBI Taxonomy" id="9601"/>
    <lineage>
        <taxon>Eukaryota</taxon>
        <taxon>Metazoa</taxon>
        <taxon>Chordata</taxon>
        <taxon>Craniata</taxon>
        <taxon>Vertebrata</taxon>
        <taxon>Euteleostomi</taxon>
        <taxon>Mammalia</taxon>
        <taxon>Eutheria</taxon>
        <taxon>Euarchontoglires</taxon>
        <taxon>Primates</taxon>
        <taxon>Haplorrhini</taxon>
        <taxon>Catarrhini</taxon>
        <taxon>Hominidae</taxon>
        <taxon>Pongo</taxon>
    </lineage>
</organism>
<proteinExistence type="predicted"/>